<evidence type="ECO:0000313" key="6">
    <source>
        <dbReference type="EMBL" id="KAJ5384365.1"/>
    </source>
</evidence>
<dbReference type="GO" id="GO:0000981">
    <property type="term" value="F:DNA-binding transcription factor activity, RNA polymerase II-specific"/>
    <property type="evidence" value="ECO:0007669"/>
    <property type="project" value="InterPro"/>
</dbReference>
<evidence type="ECO:0008006" key="8">
    <source>
        <dbReference type="Google" id="ProtNLM"/>
    </source>
</evidence>
<name>A0A9W9STP6_9EURO</name>
<dbReference type="Gene3D" id="4.10.240.10">
    <property type="entry name" value="Zn(2)-C6 fungal-type DNA-binding domain"/>
    <property type="match status" value="1"/>
</dbReference>
<proteinExistence type="predicted"/>
<keyword evidence="4" id="KW-0539">Nucleus</keyword>
<feature type="compositionally biased region" description="Polar residues" evidence="5">
    <location>
        <begin position="54"/>
        <end position="63"/>
    </location>
</feature>
<dbReference type="Proteomes" id="UP001147752">
    <property type="component" value="Unassembled WGS sequence"/>
</dbReference>
<dbReference type="EMBL" id="JAPZBT010000001">
    <property type="protein sequence ID" value="KAJ5384365.1"/>
    <property type="molecule type" value="Genomic_DNA"/>
</dbReference>
<dbReference type="RefSeq" id="XP_056584141.1">
    <property type="nucleotide sequence ID" value="XM_056720006.1"/>
</dbReference>
<keyword evidence="2" id="KW-0238">DNA-binding</keyword>
<comment type="caution">
    <text evidence="6">The sequence shown here is derived from an EMBL/GenBank/DDBJ whole genome shotgun (WGS) entry which is preliminary data.</text>
</comment>
<dbReference type="InterPro" id="IPR036864">
    <property type="entry name" value="Zn2-C6_fun-type_DNA-bd_sf"/>
</dbReference>
<keyword evidence="3" id="KW-0804">Transcription</keyword>
<dbReference type="OrthoDB" id="2328572at2759"/>
<evidence type="ECO:0000256" key="3">
    <source>
        <dbReference type="ARBA" id="ARBA00023163"/>
    </source>
</evidence>
<sequence>MSLIRSTCDRCYAAKTRCTKDASSNQCHKCLRSGAVCNYSPRGHAGRPLGRGTGQSSPSSQRPTPAMSIDEPFITLPPSVACSQDLFGNLQSDENTAAYLWDHQPLLDDFGQPYMPIDEAIHSGTLTVSTASSDVAADLFLPLGGGSAHRFSSGTHHDAHSSSDAPSAAASLKSESLHSQLVVTHTELIAFSQSLAVSFSMTDDMEVIYRLSAEMTGILQRLKENGLCYPPIPSAKCHGMTSLLILGCYGYLLEAYVQRFGVNLL</sequence>
<evidence type="ECO:0000256" key="4">
    <source>
        <dbReference type="ARBA" id="ARBA00023242"/>
    </source>
</evidence>
<reference evidence="6" key="1">
    <citation type="submission" date="2022-12" db="EMBL/GenBank/DDBJ databases">
        <authorList>
            <person name="Petersen C."/>
        </authorList>
    </citation>
    <scope>NUCLEOTIDE SEQUENCE</scope>
    <source>
        <strain evidence="6">IBT 3081</strain>
    </source>
</reference>
<dbReference type="InterPro" id="IPR001138">
    <property type="entry name" value="Zn2Cys6_DnaBD"/>
</dbReference>
<reference evidence="6" key="2">
    <citation type="journal article" date="2023" name="IMA Fungus">
        <title>Comparative genomic study of the Penicillium genus elucidates a diverse pangenome and 15 lateral gene transfer events.</title>
        <authorList>
            <person name="Petersen C."/>
            <person name="Sorensen T."/>
            <person name="Nielsen M.R."/>
            <person name="Sondergaard T.E."/>
            <person name="Sorensen J.L."/>
            <person name="Fitzpatrick D.A."/>
            <person name="Frisvad J.C."/>
            <person name="Nielsen K.L."/>
        </authorList>
    </citation>
    <scope>NUCLEOTIDE SEQUENCE</scope>
    <source>
        <strain evidence="6">IBT 3081</strain>
    </source>
</reference>
<evidence type="ECO:0000256" key="5">
    <source>
        <dbReference type="SAM" id="MobiDB-lite"/>
    </source>
</evidence>
<dbReference type="GeneID" id="81459189"/>
<dbReference type="SUPFAM" id="SSF57701">
    <property type="entry name" value="Zn2/Cys6 DNA-binding domain"/>
    <property type="match status" value="1"/>
</dbReference>
<organism evidence="6 7">
    <name type="scientific">Penicillium concentricum</name>
    <dbReference type="NCBI Taxonomy" id="293559"/>
    <lineage>
        <taxon>Eukaryota</taxon>
        <taxon>Fungi</taxon>
        <taxon>Dikarya</taxon>
        <taxon>Ascomycota</taxon>
        <taxon>Pezizomycotina</taxon>
        <taxon>Eurotiomycetes</taxon>
        <taxon>Eurotiomycetidae</taxon>
        <taxon>Eurotiales</taxon>
        <taxon>Aspergillaceae</taxon>
        <taxon>Penicillium</taxon>
    </lineage>
</organism>
<dbReference type="GO" id="GO:0003677">
    <property type="term" value="F:DNA binding"/>
    <property type="evidence" value="ECO:0007669"/>
    <property type="project" value="UniProtKB-KW"/>
</dbReference>
<keyword evidence="7" id="KW-1185">Reference proteome</keyword>
<evidence type="ECO:0000256" key="2">
    <source>
        <dbReference type="ARBA" id="ARBA00023125"/>
    </source>
</evidence>
<protein>
    <recommendedName>
        <fullName evidence="8">Zn(2)-C6 fungal-type domain-containing protein</fullName>
    </recommendedName>
</protein>
<dbReference type="AlphaFoldDB" id="A0A9W9STP6"/>
<dbReference type="GO" id="GO:0008270">
    <property type="term" value="F:zinc ion binding"/>
    <property type="evidence" value="ECO:0007669"/>
    <property type="project" value="InterPro"/>
</dbReference>
<evidence type="ECO:0000313" key="7">
    <source>
        <dbReference type="Proteomes" id="UP001147752"/>
    </source>
</evidence>
<feature type="region of interest" description="Disordered" evidence="5">
    <location>
        <begin position="46"/>
        <end position="67"/>
    </location>
</feature>
<gene>
    <name evidence="6" type="ORF">N7517_002276</name>
</gene>
<accession>A0A9W9STP6</accession>
<evidence type="ECO:0000256" key="1">
    <source>
        <dbReference type="ARBA" id="ARBA00023015"/>
    </source>
</evidence>
<keyword evidence="1" id="KW-0805">Transcription regulation</keyword>
<dbReference type="CDD" id="cd00067">
    <property type="entry name" value="GAL4"/>
    <property type="match status" value="1"/>
</dbReference>